<dbReference type="Proteomes" id="UP000031364">
    <property type="component" value="Unassembled WGS sequence"/>
</dbReference>
<dbReference type="Pfam" id="PF10118">
    <property type="entry name" value="Metal_hydrol"/>
    <property type="match status" value="1"/>
</dbReference>
<gene>
    <name evidence="2" type="ORF">FG87_01370</name>
</gene>
<keyword evidence="3" id="KW-1185">Reference proteome</keyword>
<evidence type="ECO:0000313" key="3">
    <source>
        <dbReference type="Proteomes" id="UP000031364"/>
    </source>
</evidence>
<organism evidence="2 3">
    <name type="scientific">Nocardia vulneris</name>
    <dbReference type="NCBI Taxonomy" id="1141657"/>
    <lineage>
        <taxon>Bacteria</taxon>
        <taxon>Bacillati</taxon>
        <taxon>Actinomycetota</taxon>
        <taxon>Actinomycetes</taxon>
        <taxon>Mycobacteriales</taxon>
        <taxon>Nocardiaceae</taxon>
        <taxon>Nocardia</taxon>
    </lineage>
</organism>
<comment type="caution">
    <text evidence="2">The sequence shown here is derived from an EMBL/GenBank/DDBJ whole genome shotgun (WGS) entry which is preliminary data.</text>
</comment>
<reference evidence="2 3" key="1">
    <citation type="journal article" date="2014" name="Int. J. Syst. Evol. Microbiol.">
        <title>Nocardia vulneris sp. nov., isolated from wounds of human patients in North America.</title>
        <authorList>
            <person name="Lasker B.A."/>
            <person name="Bell M."/>
            <person name="Klenk H.P."/>
            <person name="Sproer C."/>
            <person name="Schumann C."/>
            <person name="Schumann P."/>
            <person name="Brown J.M."/>
        </authorList>
    </citation>
    <scope>NUCLEOTIDE SEQUENCE [LARGE SCALE GENOMIC DNA]</scope>
    <source>
        <strain evidence="2 3">W9851</strain>
    </source>
</reference>
<evidence type="ECO:0000313" key="2">
    <source>
        <dbReference type="EMBL" id="KIA66785.1"/>
    </source>
</evidence>
<dbReference type="EMBL" id="JNFP01000001">
    <property type="protein sequence ID" value="KIA66785.1"/>
    <property type="molecule type" value="Genomic_DNA"/>
</dbReference>
<protein>
    <recommendedName>
        <fullName evidence="4">Metal-dependent hydrolase</fullName>
    </recommendedName>
</protein>
<proteinExistence type="predicted"/>
<dbReference type="PIRSF" id="PIRSF007580">
    <property type="entry name" value="UCP07580"/>
    <property type="match status" value="1"/>
</dbReference>
<evidence type="ECO:0000256" key="1">
    <source>
        <dbReference type="SAM" id="Phobius"/>
    </source>
</evidence>
<keyword evidence="1" id="KW-0472">Membrane</keyword>
<keyword evidence="1" id="KW-1133">Transmembrane helix</keyword>
<dbReference type="InterPro" id="IPR016516">
    <property type="entry name" value="UCP07580"/>
</dbReference>
<evidence type="ECO:0008006" key="4">
    <source>
        <dbReference type="Google" id="ProtNLM"/>
    </source>
</evidence>
<feature type="transmembrane region" description="Helical" evidence="1">
    <location>
        <begin position="217"/>
        <end position="237"/>
    </location>
</feature>
<keyword evidence="1" id="KW-0812">Transmembrane</keyword>
<dbReference type="PANTHER" id="PTHR39456:SF1">
    <property type="entry name" value="METAL-DEPENDENT HYDROLASE"/>
    <property type="match status" value="1"/>
</dbReference>
<sequence>MTIISTLRQRISIQTPPSKDTTPPKVRRMRFRFGEPEPMQHIFANSIPLRHGLAIGNAVIPLGEETMLRAVKKFQRDIQDPVLKKRVAGFVGQELVHSQEHDRLNGEHLANLRYPLANIGMTILREGTVSYRAVVKLEDLIGVRFHMGFTAMLEHITATLGRRMLAHPELHAMPDADPETLKLLTWHALEELEHKSVMFDAYKYVGGSEFARIGSMAALLVLLSTGAVPLVLVSILLDPEDRKHPITVLRETIQLLRGPLLKGFLTELAEFMRPGFHPDDIDTEALVQDWQLKLFGANGDLVDRLR</sequence>
<name>A0ABR4ZNK5_9NOCA</name>
<dbReference type="PANTHER" id="PTHR39456">
    <property type="entry name" value="METAL-DEPENDENT HYDROLASE"/>
    <property type="match status" value="1"/>
</dbReference>
<accession>A0ABR4ZNK5</accession>